<accession>A0A371PD63</accession>
<feature type="domain" description="DUF559" evidence="1">
    <location>
        <begin position="254"/>
        <end position="303"/>
    </location>
</feature>
<dbReference type="InterPro" id="IPR007569">
    <property type="entry name" value="DUF559"/>
</dbReference>
<organism evidence="2 3">
    <name type="scientific">Aeromicrobium endophyticum</name>
    <dbReference type="NCBI Taxonomy" id="2292704"/>
    <lineage>
        <taxon>Bacteria</taxon>
        <taxon>Bacillati</taxon>
        <taxon>Actinomycetota</taxon>
        <taxon>Actinomycetes</taxon>
        <taxon>Propionibacteriales</taxon>
        <taxon>Nocardioidaceae</taxon>
        <taxon>Aeromicrobium</taxon>
    </lineage>
</organism>
<keyword evidence="3" id="KW-1185">Reference proteome</keyword>
<dbReference type="EMBL" id="QUBR01000001">
    <property type="protein sequence ID" value="REK73879.1"/>
    <property type="molecule type" value="Genomic_DNA"/>
</dbReference>
<evidence type="ECO:0000313" key="2">
    <source>
        <dbReference type="EMBL" id="REK73879.1"/>
    </source>
</evidence>
<comment type="caution">
    <text evidence="2">The sequence shown here is derived from an EMBL/GenBank/DDBJ whole genome shotgun (WGS) entry which is preliminary data.</text>
</comment>
<reference evidence="2 3" key="1">
    <citation type="submission" date="2018-08" db="EMBL/GenBank/DDBJ databases">
        <title>Aeromicrobium sp. M2KJ-4, whole genome shotgun sequence.</title>
        <authorList>
            <person name="Tuo L."/>
        </authorList>
    </citation>
    <scope>NUCLEOTIDE SEQUENCE [LARGE SCALE GENOMIC DNA]</scope>
    <source>
        <strain evidence="2 3">M2KJ-4</strain>
    </source>
</reference>
<sequence length="334" mass="36739">MSPGRHVTSRRRCGRRHVPCMNTSHQLRLRRSAIAHSVADAQDGVASRRQLLALGLTRWDIAAELRAGRWRQHHRQTICVHTGPLGERARLWHAVIEAGTRAALDGTGSLLAAGLKGFEADRVRVSVPRGAKILASPGASVRQTRRLKASDLTGTGIPRVRTPVAAVRAGLWAASDRQAALLLTMTVQQRLATAEQVAAALLDVRRDKRRRFLERVALDLLGGAESLGELDVAGICRRRGLPMPDRQVLREGRNGRYYLDIVWEQFRLVLEIDGIHHAWATSIVGDALRQNDLSLQSLTVLRLPLLGLRAAEDEFFAQVEAGLVAAGWTRDLAA</sequence>
<evidence type="ECO:0000313" key="3">
    <source>
        <dbReference type="Proteomes" id="UP000265581"/>
    </source>
</evidence>
<proteinExistence type="predicted"/>
<name>A0A371PD63_9ACTN</name>
<evidence type="ECO:0000259" key="1">
    <source>
        <dbReference type="Pfam" id="PF04480"/>
    </source>
</evidence>
<gene>
    <name evidence="2" type="ORF">DX116_10275</name>
</gene>
<dbReference type="AlphaFoldDB" id="A0A371PD63"/>
<dbReference type="Proteomes" id="UP000265581">
    <property type="component" value="Unassembled WGS sequence"/>
</dbReference>
<dbReference type="Pfam" id="PF04480">
    <property type="entry name" value="DUF559"/>
    <property type="match status" value="1"/>
</dbReference>
<protein>
    <submittedName>
        <fullName evidence="2">DUF559 domain-containing protein</fullName>
    </submittedName>
</protein>